<name>A0A1G8PIX1_9RHOB</name>
<dbReference type="AlphaFoldDB" id="A0A1G8PIX1"/>
<dbReference type="InterPro" id="IPR011059">
    <property type="entry name" value="Metal-dep_hydrolase_composite"/>
</dbReference>
<protein>
    <submittedName>
        <fullName evidence="1">Alpha-D-ribose 1-methylphosphonate 5-triphosphate diphosphatase</fullName>
    </submittedName>
</protein>
<dbReference type="STRING" id="490829.SAMN05421850_106238"/>
<accession>A0A1G8PIX1</accession>
<evidence type="ECO:0000313" key="1">
    <source>
        <dbReference type="EMBL" id="SDI92175.1"/>
    </source>
</evidence>
<gene>
    <name evidence="1" type="ORF">SAMN05421850_106238</name>
</gene>
<dbReference type="InterPro" id="IPR051781">
    <property type="entry name" value="Metallo-dep_Hydrolase"/>
</dbReference>
<dbReference type="RefSeq" id="WP_090029111.1">
    <property type="nucleotide sequence ID" value="NZ_FNEB01000006.1"/>
</dbReference>
<organism evidence="1 2">
    <name type="scientific">Lutimaribacter saemankumensis</name>
    <dbReference type="NCBI Taxonomy" id="490829"/>
    <lineage>
        <taxon>Bacteria</taxon>
        <taxon>Pseudomonadati</taxon>
        <taxon>Pseudomonadota</taxon>
        <taxon>Alphaproteobacteria</taxon>
        <taxon>Rhodobacterales</taxon>
        <taxon>Roseobacteraceae</taxon>
        <taxon>Lutimaribacter</taxon>
    </lineage>
</organism>
<dbReference type="PANTHER" id="PTHR43135:SF3">
    <property type="entry name" value="ALPHA-D-RIBOSE 1-METHYLPHOSPHONATE 5-TRIPHOSPHATE DIPHOSPHATASE"/>
    <property type="match status" value="1"/>
</dbReference>
<sequence>MMQAEFTLEGAQVLRDGQLAIGDIAVARGVLSDDPAGPRVALPGCTVLPGIVDSHGDGFERHMAPRRGAVTDLTVGLAGVEAELAANGITTAMLAQFWSWEGGMRGPEFALRVLEAVERYQPVGTDIRVQLRLEMHLLDDYDAMEQAVDRFGIVQVVFNDHLPHDALARGKRPPRLTGQALKSGRNPEAHLAMMQDLYDRRADVPAAVEALAARLAARGVMLGSHDDPDAETRQLWRSRGVALSEFPETHEAALAARSGGDGIILGSPNVMRGGSHAGKVSARDMVAAGLCDALASDYFYPAPLKAAQILADEIGLPAAWTLVSDGPARLLGLADRGRIAAGLRADLVVLDPDGRVCLTVAGGCVTYASGIGAAALIGARI</sequence>
<keyword evidence="2" id="KW-1185">Reference proteome</keyword>
<dbReference type="NCBIfam" id="NF011987">
    <property type="entry name" value="PRK15446.2-3"/>
    <property type="match status" value="1"/>
</dbReference>
<dbReference type="SUPFAM" id="SSF51556">
    <property type="entry name" value="Metallo-dependent hydrolases"/>
    <property type="match status" value="1"/>
</dbReference>
<dbReference type="PIRSF" id="PIRSF038971">
    <property type="entry name" value="PhnM"/>
    <property type="match status" value="1"/>
</dbReference>
<dbReference type="GO" id="GO:0019700">
    <property type="term" value="P:organic phosphonate catabolic process"/>
    <property type="evidence" value="ECO:0007669"/>
    <property type="project" value="InterPro"/>
</dbReference>
<dbReference type="Gene3D" id="2.30.40.10">
    <property type="entry name" value="Urease, subunit C, domain 1"/>
    <property type="match status" value="1"/>
</dbReference>
<dbReference type="OrthoDB" id="9785413at2"/>
<dbReference type="Gene3D" id="3.20.20.140">
    <property type="entry name" value="Metal-dependent hydrolases"/>
    <property type="match status" value="1"/>
</dbReference>
<dbReference type="SUPFAM" id="SSF51338">
    <property type="entry name" value="Composite domain of metallo-dependent hydrolases"/>
    <property type="match status" value="1"/>
</dbReference>
<dbReference type="GO" id="GO:0016810">
    <property type="term" value="F:hydrolase activity, acting on carbon-nitrogen (but not peptide) bonds"/>
    <property type="evidence" value="ECO:0007669"/>
    <property type="project" value="InterPro"/>
</dbReference>
<proteinExistence type="predicted"/>
<reference evidence="1 2" key="1">
    <citation type="submission" date="2016-10" db="EMBL/GenBank/DDBJ databases">
        <authorList>
            <person name="de Groot N.N."/>
        </authorList>
    </citation>
    <scope>NUCLEOTIDE SEQUENCE [LARGE SCALE GENOMIC DNA]</scope>
    <source>
        <strain evidence="1 2">DSM 28010</strain>
    </source>
</reference>
<dbReference type="PANTHER" id="PTHR43135">
    <property type="entry name" value="ALPHA-D-RIBOSE 1-METHYLPHOSPHONATE 5-TRIPHOSPHATE DIPHOSPHATASE"/>
    <property type="match status" value="1"/>
</dbReference>
<dbReference type="EMBL" id="FNEB01000006">
    <property type="protein sequence ID" value="SDI92175.1"/>
    <property type="molecule type" value="Genomic_DNA"/>
</dbReference>
<evidence type="ECO:0000313" key="2">
    <source>
        <dbReference type="Proteomes" id="UP000199340"/>
    </source>
</evidence>
<dbReference type="InterPro" id="IPR012696">
    <property type="entry name" value="PhnM"/>
</dbReference>
<dbReference type="InterPro" id="IPR032466">
    <property type="entry name" value="Metal_Hydrolase"/>
</dbReference>
<dbReference type="Proteomes" id="UP000199340">
    <property type="component" value="Unassembled WGS sequence"/>
</dbReference>